<dbReference type="PANTHER" id="PTHR43845">
    <property type="entry name" value="BLR5969 PROTEIN"/>
    <property type="match status" value="1"/>
</dbReference>
<dbReference type="AlphaFoldDB" id="A0A1Q8RCY3"/>
<dbReference type="Gene3D" id="3.40.50.12780">
    <property type="entry name" value="N-terminal domain of ligase-like"/>
    <property type="match status" value="1"/>
</dbReference>
<dbReference type="PANTHER" id="PTHR43845:SF1">
    <property type="entry name" value="BLR5969 PROTEIN"/>
    <property type="match status" value="1"/>
</dbReference>
<organism evidence="1 2">
    <name type="scientific">Colletotrichum chlorophyti</name>
    <dbReference type="NCBI Taxonomy" id="708187"/>
    <lineage>
        <taxon>Eukaryota</taxon>
        <taxon>Fungi</taxon>
        <taxon>Dikarya</taxon>
        <taxon>Ascomycota</taxon>
        <taxon>Pezizomycotina</taxon>
        <taxon>Sordariomycetes</taxon>
        <taxon>Hypocreomycetidae</taxon>
        <taxon>Glomerellales</taxon>
        <taxon>Glomerellaceae</taxon>
        <taxon>Colletotrichum</taxon>
    </lineage>
</organism>
<evidence type="ECO:0000313" key="2">
    <source>
        <dbReference type="Proteomes" id="UP000186583"/>
    </source>
</evidence>
<keyword evidence="2" id="KW-1185">Reference proteome</keyword>
<feature type="non-terminal residue" evidence="1">
    <location>
        <position position="437"/>
    </location>
</feature>
<dbReference type="GO" id="GO:0016874">
    <property type="term" value="F:ligase activity"/>
    <property type="evidence" value="ECO:0007669"/>
    <property type="project" value="UniProtKB-KW"/>
</dbReference>
<dbReference type="OrthoDB" id="5360374at2759"/>
<evidence type="ECO:0000313" key="1">
    <source>
        <dbReference type="EMBL" id="OLN81993.1"/>
    </source>
</evidence>
<protein>
    <submittedName>
        <fullName evidence="1">Phenylacetate-coenzyme A ligase</fullName>
    </submittedName>
</protein>
<name>A0A1Q8RCY3_9PEZI</name>
<sequence>MTVATKTNGITSQSLTDLIEFVRLNSPYYASSWESTWTSKGGVVSLKDLPVVDHESFWKANTCLNSKVVTSRQNDGIIFKTGGTTTHPKVSFYNQKEFHDISMQLAESLARCGVREGDMIANLFYAGDLYGSFLLHVLSVYHLATGAIQLPVAGHVTLESMERQIVEFEATVVLGTVTTMSQLSERILNRGKKHPYVRLLLFSGEAFYDDQAGLLKAAFPNASIRSVVYGSMDCGVIGLPPKPEHYTNDPRLHQVNDPNIIIEIMNEDGEIITSPGEAGSLVVTNVERRLMPIIRYPSGDRAAWVDPTLGLFRILDRDRTAIRLGPVSIDFVDLRRVVLSVLGDRPVGKIQAVVTREHRKDLLTLNVAFTPATDAESFLLQAGIRDELGLVRPMFREHVEKNLINPLQVRFITLQDLGVNPRSGKVSEVVDLRSTTV</sequence>
<keyword evidence="1" id="KW-0436">Ligase</keyword>
<reference evidence="1 2" key="1">
    <citation type="submission" date="2016-11" db="EMBL/GenBank/DDBJ databases">
        <title>Draft Genome Assembly of Colletotrichum chlorophyti a pathogen of herbaceous plants.</title>
        <authorList>
            <person name="Gan P."/>
            <person name="Narusaka M."/>
            <person name="Tsushima A."/>
            <person name="Narusaka Y."/>
            <person name="Takano Y."/>
            <person name="Shirasu K."/>
        </authorList>
    </citation>
    <scope>NUCLEOTIDE SEQUENCE [LARGE SCALE GENOMIC DNA]</scope>
    <source>
        <strain evidence="1 2">NTL11</strain>
    </source>
</reference>
<dbReference type="SUPFAM" id="SSF56801">
    <property type="entry name" value="Acetyl-CoA synthetase-like"/>
    <property type="match status" value="1"/>
</dbReference>
<dbReference type="InterPro" id="IPR042099">
    <property type="entry name" value="ANL_N_sf"/>
</dbReference>
<comment type="caution">
    <text evidence="1">The sequence shown here is derived from an EMBL/GenBank/DDBJ whole genome shotgun (WGS) entry which is preliminary data.</text>
</comment>
<dbReference type="EMBL" id="MPGH01000236">
    <property type="protein sequence ID" value="OLN81993.1"/>
    <property type="molecule type" value="Genomic_DNA"/>
</dbReference>
<dbReference type="Proteomes" id="UP000186583">
    <property type="component" value="Unassembled WGS sequence"/>
</dbReference>
<gene>
    <name evidence="1" type="ORF">CCHL11_09250</name>
</gene>
<accession>A0A1Q8RCY3</accession>
<proteinExistence type="predicted"/>